<dbReference type="Pfam" id="PF13927">
    <property type="entry name" value="Ig_3"/>
    <property type="match status" value="1"/>
</dbReference>
<dbReference type="SMART" id="SM00408">
    <property type="entry name" value="IGc2"/>
    <property type="match status" value="1"/>
</dbReference>
<keyword evidence="4" id="KW-0325">Glycoprotein</keyword>
<evidence type="ECO:0000313" key="9">
    <source>
        <dbReference type="Proteomes" id="UP000288216"/>
    </source>
</evidence>
<evidence type="ECO:0000256" key="4">
    <source>
        <dbReference type="ARBA" id="ARBA00023180"/>
    </source>
</evidence>
<evidence type="ECO:0000259" key="7">
    <source>
        <dbReference type="PROSITE" id="PS50835"/>
    </source>
</evidence>
<keyword evidence="5" id="KW-0812">Transmembrane</keyword>
<keyword evidence="2 6" id="KW-0732">Signal</keyword>
<dbReference type="STRING" id="75743.A0A401PXY5"/>
<comment type="subcellular location">
    <subcellularLocation>
        <location evidence="1">Membrane</location>
    </subcellularLocation>
</comment>
<dbReference type="PANTHER" id="PTHR12080:SF59">
    <property type="entry name" value="HEPATIC AND GLIAL CELL ADHESION MOLECULE"/>
    <property type="match status" value="1"/>
</dbReference>
<name>A0A401PXY5_SCYTO</name>
<dbReference type="InterPro" id="IPR015631">
    <property type="entry name" value="CD2/SLAM_rcpt"/>
</dbReference>
<evidence type="ECO:0000256" key="1">
    <source>
        <dbReference type="ARBA" id="ARBA00004370"/>
    </source>
</evidence>
<feature type="signal peptide" evidence="6">
    <location>
        <begin position="1"/>
        <end position="33"/>
    </location>
</feature>
<dbReference type="GO" id="GO:0005911">
    <property type="term" value="C:cell-cell junction"/>
    <property type="evidence" value="ECO:0007669"/>
    <property type="project" value="TreeGrafter"/>
</dbReference>
<feature type="transmembrane region" description="Helical" evidence="5">
    <location>
        <begin position="230"/>
        <end position="248"/>
    </location>
</feature>
<dbReference type="PANTHER" id="PTHR12080">
    <property type="entry name" value="SIGNALING LYMPHOCYTIC ACTIVATION MOLECULE"/>
    <property type="match status" value="1"/>
</dbReference>
<dbReference type="InterPro" id="IPR003599">
    <property type="entry name" value="Ig_sub"/>
</dbReference>
<keyword evidence="5" id="KW-1133">Transmembrane helix</keyword>
<evidence type="ECO:0000256" key="3">
    <source>
        <dbReference type="ARBA" id="ARBA00023136"/>
    </source>
</evidence>
<gene>
    <name evidence="8" type="ORF">scyTo_0018531</name>
</gene>
<keyword evidence="9" id="KW-1185">Reference proteome</keyword>
<protein>
    <recommendedName>
        <fullName evidence="7">Ig-like domain-containing protein</fullName>
    </recommendedName>
</protein>
<keyword evidence="3 5" id="KW-0472">Membrane</keyword>
<dbReference type="InterPro" id="IPR013783">
    <property type="entry name" value="Ig-like_fold"/>
</dbReference>
<reference evidence="8 9" key="1">
    <citation type="journal article" date="2018" name="Nat. Ecol. Evol.">
        <title>Shark genomes provide insights into elasmobranch evolution and the origin of vertebrates.</title>
        <authorList>
            <person name="Hara Y"/>
            <person name="Yamaguchi K"/>
            <person name="Onimaru K"/>
            <person name="Kadota M"/>
            <person name="Koyanagi M"/>
            <person name="Keeley SD"/>
            <person name="Tatsumi K"/>
            <person name="Tanaka K"/>
            <person name="Motone F"/>
            <person name="Kageyama Y"/>
            <person name="Nozu R"/>
            <person name="Adachi N"/>
            <person name="Nishimura O"/>
            <person name="Nakagawa R"/>
            <person name="Tanegashima C"/>
            <person name="Kiyatake I"/>
            <person name="Matsumoto R"/>
            <person name="Murakumo K"/>
            <person name="Nishida K"/>
            <person name="Terakita A"/>
            <person name="Kuratani S"/>
            <person name="Sato K"/>
            <person name="Hyodo S Kuraku.S."/>
        </authorList>
    </citation>
    <scope>NUCLEOTIDE SEQUENCE [LARGE SCALE GENOMIC DNA]</scope>
</reference>
<dbReference type="GO" id="GO:0016020">
    <property type="term" value="C:membrane"/>
    <property type="evidence" value="ECO:0007669"/>
    <property type="project" value="UniProtKB-SubCell"/>
</dbReference>
<feature type="chain" id="PRO_5019569675" description="Ig-like domain-containing protein" evidence="6">
    <location>
        <begin position="34"/>
        <end position="275"/>
    </location>
</feature>
<feature type="non-terminal residue" evidence="8">
    <location>
        <position position="1"/>
    </location>
</feature>
<dbReference type="SUPFAM" id="SSF48726">
    <property type="entry name" value="Immunoglobulin"/>
    <property type="match status" value="2"/>
</dbReference>
<evidence type="ECO:0000256" key="2">
    <source>
        <dbReference type="ARBA" id="ARBA00022729"/>
    </source>
</evidence>
<accession>A0A401PXY5</accession>
<feature type="domain" description="Ig-like" evidence="7">
    <location>
        <begin position="139"/>
        <end position="223"/>
    </location>
</feature>
<dbReference type="EMBL" id="BFAA01012997">
    <property type="protein sequence ID" value="GCB77903.1"/>
    <property type="molecule type" value="Genomic_DNA"/>
</dbReference>
<dbReference type="InterPro" id="IPR007110">
    <property type="entry name" value="Ig-like_dom"/>
</dbReference>
<dbReference type="PROSITE" id="PS50835">
    <property type="entry name" value="IG_LIKE"/>
    <property type="match status" value="1"/>
</dbReference>
<dbReference type="InterPro" id="IPR036179">
    <property type="entry name" value="Ig-like_dom_sf"/>
</dbReference>
<proteinExistence type="predicted"/>
<dbReference type="Gene3D" id="2.60.40.10">
    <property type="entry name" value="Immunoglobulins"/>
    <property type="match status" value="2"/>
</dbReference>
<dbReference type="Proteomes" id="UP000288216">
    <property type="component" value="Unassembled WGS sequence"/>
</dbReference>
<dbReference type="AlphaFoldDB" id="A0A401PXY5"/>
<evidence type="ECO:0000256" key="6">
    <source>
        <dbReference type="SAM" id="SignalP"/>
    </source>
</evidence>
<dbReference type="InterPro" id="IPR003598">
    <property type="entry name" value="Ig_sub2"/>
</dbReference>
<organism evidence="8 9">
    <name type="scientific">Scyliorhinus torazame</name>
    <name type="common">Cloudy catshark</name>
    <name type="synonym">Catulus torazame</name>
    <dbReference type="NCBI Taxonomy" id="75743"/>
    <lineage>
        <taxon>Eukaryota</taxon>
        <taxon>Metazoa</taxon>
        <taxon>Chordata</taxon>
        <taxon>Craniata</taxon>
        <taxon>Vertebrata</taxon>
        <taxon>Chondrichthyes</taxon>
        <taxon>Elasmobranchii</taxon>
        <taxon>Galeomorphii</taxon>
        <taxon>Galeoidea</taxon>
        <taxon>Carcharhiniformes</taxon>
        <taxon>Scyliorhinidae</taxon>
        <taxon>Scyliorhinus</taxon>
    </lineage>
</organism>
<dbReference type="OMA" id="NIQSIRW"/>
<evidence type="ECO:0000313" key="8">
    <source>
        <dbReference type="EMBL" id="GCB77903.1"/>
    </source>
</evidence>
<sequence length="275" mass="30612">LPLVVMRFRVFAQMTIFILFFLHLSQLQPGSFSAQVTRNSWVAATGSSILLPGTDKEFANLHWEFSNPSRTLPILDCGKDYQEIYDQYKTRVELNKSDGSLLLKDLHEADSGKYKITVDLDPSRTRILTLTVLDPLSIPHISGNGSLESHTITLICVVQSGIANSVRWTRGGLALPDDERYWLSEGNSTLTISNAQESDTGYYTCTFSNLVSQSNNSYQLTVKGHEIRTHLGLILPFGLCASVFLLVLRYGKPCRPKDLDPYLLTAVGAMALYMA</sequence>
<comment type="caution">
    <text evidence="8">The sequence shown here is derived from an EMBL/GenBank/DDBJ whole genome shotgun (WGS) entry which is preliminary data.</text>
</comment>
<evidence type="ECO:0000256" key="5">
    <source>
        <dbReference type="SAM" id="Phobius"/>
    </source>
</evidence>
<dbReference type="OrthoDB" id="6353782at2759"/>
<dbReference type="SMART" id="SM00409">
    <property type="entry name" value="IG"/>
    <property type="match status" value="2"/>
</dbReference>